<dbReference type="InterPro" id="IPR032675">
    <property type="entry name" value="LRR_dom_sf"/>
</dbReference>
<dbReference type="PROSITE" id="PS51450">
    <property type="entry name" value="LRR"/>
    <property type="match status" value="3"/>
</dbReference>
<reference evidence="11" key="1">
    <citation type="submission" date="2023-10" db="EMBL/GenBank/DDBJ databases">
        <title>Genome assemblies of two species of porcelain crab, Petrolisthes cinctipes and Petrolisthes manimaculis (Anomura: Porcellanidae).</title>
        <authorList>
            <person name="Angst P."/>
        </authorList>
    </citation>
    <scope>NUCLEOTIDE SEQUENCE</scope>
    <source>
        <strain evidence="11">PB745_01</strain>
        <tissue evidence="11">Gill</tissue>
    </source>
</reference>
<evidence type="ECO:0000256" key="8">
    <source>
        <dbReference type="ARBA" id="ARBA00049982"/>
    </source>
</evidence>
<feature type="compositionally biased region" description="Basic and acidic residues" evidence="9">
    <location>
        <begin position="172"/>
        <end position="186"/>
    </location>
</feature>
<proteinExistence type="inferred from homology"/>
<accession>A0AAE1K0G9</accession>
<comment type="caution">
    <text evidence="11">The sequence shown here is derived from an EMBL/GenBank/DDBJ whole genome shotgun (WGS) entry which is preliminary data.</text>
</comment>
<keyword evidence="3" id="KW-0963">Cytoplasm</keyword>
<feature type="region of interest" description="Disordered" evidence="9">
    <location>
        <begin position="165"/>
        <end position="265"/>
    </location>
</feature>
<dbReference type="FunFam" id="3.80.10.10:FF:000052">
    <property type="entry name" value="Leucine rich repeat containing 6"/>
    <property type="match status" value="1"/>
</dbReference>
<dbReference type="InterPro" id="IPR056496">
    <property type="entry name" value="CS_DNAAF11_C"/>
</dbReference>
<name>A0AAE1K0G9_PETCI</name>
<evidence type="ECO:0000259" key="10">
    <source>
        <dbReference type="Pfam" id="PF23602"/>
    </source>
</evidence>
<evidence type="ECO:0000256" key="9">
    <source>
        <dbReference type="SAM" id="MobiDB-lite"/>
    </source>
</evidence>
<keyword evidence="4" id="KW-0433">Leucine-rich repeat</keyword>
<evidence type="ECO:0000256" key="3">
    <source>
        <dbReference type="ARBA" id="ARBA00022490"/>
    </source>
</evidence>
<feature type="compositionally biased region" description="Basic and acidic residues" evidence="9">
    <location>
        <begin position="194"/>
        <end position="219"/>
    </location>
</feature>
<keyword evidence="6" id="KW-0969">Cilium</keyword>
<evidence type="ECO:0000313" key="11">
    <source>
        <dbReference type="EMBL" id="KAK3862371.1"/>
    </source>
</evidence>
<comment type="subcellular location">
    <subcellularLocation>
        <location evidence="1">Cell projection</location>
        <location evidence="1">Cilium</location>
    </subcellularLocation>
    <subcellularLocation>
        <location evidence="2">Cytoplasm</location>
    </subcellularLocation>
</comment>
<dbReference type="GO" id="GO:0005929">
    <property type="term" value="C:cilium"/>
    <property type="evidence" value="ECO:0007669"/>
    <property type="project" value="UniProtKB-SubCell"/>
</dbReference>
<dbReference type="Gene3D" id="3.80.10.10">
    <property type="entry name" value="Ribonuclease Inhibitor"/>
    <property type="match status" value="1"/>
</dbReference>
<gene>
    <name evidence="11" type="ORF">Pcinc_031759</name>
</gene>
<dbReference type="PANTHER" id="PTHR18849:SF0">
    <property type="entry name" value="CILIA- AND FLAGELLA-ASSOCIATED PROTEIN 410-RELATED"/>
    <property type="match status" value="1"/>
</dbReference>
<dbReference type="Pfam" id="PF23602">
    <property type="entry name" value="CS_DNAAF11_C"/>
    <property type="match status" value="1"/>
</dbReference>
<sequence length="466" mass="52992">MVKITLDLVRKRAEHNDGELSTLEELSLHQMDIEKMEYLHRWCPNLRILYLQGNLIAKIENVGRLRGLEYLNLALNNLESVSGLERCEALQKLDLTANFIIHLTSLLTLQDLPNLTQLYMTGNPCTDYRGYRTWVLCNLWALGELDGVKVTRGERLRALQNLTSAHATVSKDQQEALERRAREKMKQQQQEGNDEGKDSDNDSDNEEKWWEGTSEHTPESRIATHQHIATRRHKQQQAREYNNNNNNNKKKENAPRLFTTDGRPMNVNSANLQFKFTEDEQENTFVLDVNTYKYLDPSLVSCSVEPWYVRVTVRGKILQLVLLEEVRPGQATACRSQITGHLVVTMPKLAPPPRWLQQDSKCKQKISPVVSSTTTTTILAPAVCHPPTPASAACHLLPPPDQLEKKGCVEYLEVGEERRGADYTNIVNKEGDDVVPPSDTHPHYNLPPLRPNSPGFQDNSEVPPLE</sequence>
<dbReference type="GO" id="GO:0036158">
    <property type="term" value="P:outer dynein arm assembly"/>
    <property type="evidence" value="ECO:0007669"/>
    <property type="project" value="TreeGrafter"/>
</dbReference>
<keyword evidence="12" id="KW-1185">Reference proteome</keyword>
<dbReference type="Pfam" id="PF14580">
    <property type="entry name" value="LRR_9"/>
    <property type="match status" value="1"/>
</dbReference>
<dbReference type="SMART" id="SM00365">
    <property type="entry name" value="LRR_SD22"/>
    <property type="match status" value="3"/>
</dbReference>
<feature type="region of interest" description="Disordered" evidence="9">
    <location>
        <begin position="428"/>
        <end position="466"/>
    </location>
</feature>
<evidence type="ECO:0000313" key="12">
    <source>
        <dbReference type="Proteomes" id="UP001286313"/>
    </source>
</evidence>
<dbReference type="PANTHER" id="PTHR18849">
    <property type="entry name" value="LEUCINE RICH REPEAT PROTEIN"/>
    <property type="match status" value="1"/>
</dbReference>
<keyword evidence="5" id="KW-0677">Repeat</keyword>
<evidence type="ECO:0000256" key="5">
    <source>
        <dbReference type="ARBA" id="ARBA00022737"/>
    </source>
</evidence>
<evidence type="ECO:0000256" key="2">
    <source>
        <dbReference type="ARBA" id="ARBA00004496"/>
    </source>
</evidence>
<protein>
    <recommendedName>
        <fullName evidence="10">Dynein axonemal assembly factor 11-like CS domain-containing protein</fullName>
    </recommendedName>
</protein>
<keyword evidence="7" id="KW-0966">Cell projection</keyword>
<dbReference type="InterPro" id="IPR001611">
    <property type="entry name" value="Leu-rich_rpt"/>
</dbReference>
<feature type="domain" description="Dynein axonemal assembly factor 11-like CS" evidence="10">
    <location>
        <begin position="229"/>
        <end position="348"/>
    </location>
</feature>
<dbReference type="SUPFAM" id="SSF52058">
    <property type="entry name" value="L domain-like"/>
    <property type="match status" value="1"/>
</dbReference>
<dbReference type="EMBL" id="JAWQEG010004261">
    <property type="protein sequence ID" value="KAK3862371.1"/>
    <property type="molecule type" value="Genomic_DNA"/>
</dbReference>
<dbReference type="AlphaFoldDB" id="A0AAE1K0G9"/>
<evidence type="ECO:0000256" key="4">
    <source>
        <dbReference type="ARBA" id="ARBA00022614"/>
    </source>
</evidence>
<evidence type="ECO:0000256" key="7">
    <source>
        <dbReference type="ARBA" id="ARBA00023273"/>
    </source>
</evidence>
<dbReference type="Proteomes" id="UP001286313">
    <property type="component" value="Unassembled WGS sequence"/>
</dbReference>
<evidence type="ECO:0000256" key="1">
    <source>
        <dbReference type="ARBA" id="ARBA00004138"/>
    </source>
</evidence>
<dbReference type="GO" id="GO:0005737">
    <property type="term" value="C:cytoplasm"/>
    <property type="evidence" value="ECO:0007669"/>
    <property type="project" value="UniProtKB-SubCell"/>
</dbReference>
<comment type="similarity">
    <text evidence="8">Belongs to the tilB family.</text>
</comment>
<evidence type="ECO:0000256" key="6">
    <source>
        <dbReference type="ARBA" id="ARBA00023069"/>
    </source>
</evidence>
<organism evidence="11 12">
    <name type="scientific">Petrolisthes cinctipes</name>
    <name type="common">Flat porcelain crab</name>
    <dbReference type="NCBI Taxonomy" id="88211"/>
    <lineage>
        <taxon>Eukaryota</taxon>
        <taxon>Metazoa</taxon>
        <taxon>Ecdysozoa</taxon>
        <taxon>Arthropoda</taxon>
        <taxon>Crustacea</taxon>
        <taxon>Multicrustacea</taxon>
        <taxon>Malacostraca</taxon>
        <taxon>Eumalacostraca</taxon>
        <taxon>Eucarida</taxon>
        <taxon>Decapoda</taxon>
        <taxon>Pleocyemata</taxon>
        <taxon>Anomura</taxon>
        <taxon>Galatheoidea</taxon>
        <taxon>Porcellanidae</taxon>
        <taxon>Petrolisthes</taxon>
    </lineage>
</organism>